<comment type="caution">
    <text evidence="2">The sequence shown here is derived from an EMBL/GenBank/DDBJ whole genome shotgun (WGS) entry which is preliminary data.</text>
</comment>
<gene>
    <name evidence="2" type="ORF">BB8028_0001g13910</name>
</gene>
<dbReference type="Proteomes" id="UP000237441">
    <property type="component" value="Unassembled WGS sequence"/>
</dbReference>
<evidence type="ECO:0000313" key="2">
    <source>
        <dbReference type="EMBL" id="PQK09321.1"/>
    </source>
</evidence>
<accession>A0A2S7XZK5</accession>
<name>A0A2S7XZK5_BEABA</name>
<dbReference type="EMBL" id="JRHA01000001">
    <property type="protein sequence ID" value="PQK09321.1"/>
    <property type="molecule type" value="Genomic_DNA"/>
</dbReference>
<feature type="signal peptide" evidence="1">
    <location>
        <begin position="1"/>
        <end position="16"/>
    </location>
</feature>
<dbReference type="AlphaFoldDB" id="A0A2S7XZK5"/>
<evidence type="ECO:0000256" key="1">
    <source>
        <dbReference type="SAM" id="SignalP"/>
    </source>
</evidence>
<reference evidence="2 3" key="1">
    <citation type="submission" date="2016-07" db="EMBL/GenBank/DDBJ databases">
        <title>Comparative genomics of the entomopathogenic fungus Beauveria bassiana.</title>
        <authorList>
            <person name="Valero Jimenez C.A."/>
            <person name="Zwaan B.J."/>
            <person name="Van Kan J.A."/>
            <person name="Takken W."/>
            <person name="Debets A.J."/>
            <person name="Schoustra S.E."/>
            <person name="Koenraadt C.J."/>
        </authorList>
    </citation>
    <scope>NUCLEOTIDE SEQUENCE [LARGE SCALE GENOMIC DNA]</scope>
    <source>
        <strain evidence="2 3">ARSEF 8028</strain>
    </source>
</reference>
<sequence>MRFLYVAYALAVPSLATVVRDEKGYSGGIICPPCPSGHCCITGASCAPTPGLGQACTDSTEAPFPGVCPCFGDMKCVGGICVQN</sequence>
<organism evidence="2 3">
    <name type="scientific">Beauveria bassiana</name>
    <name type="common">White muscardine disease fungus</name>
    <name type="synonym">Tritirachium shiotae</name>
    <dbReference type="NCBI Taxonomy" id="176275"/>
    <lineage>
        <taxon>Eukaryota</taxon>
        <taxon>Fungi</taxon>
        <taxon>Dikarya</taxon>
        <taxon>Ascomycota</taxon>
        <taxon>Pezizomycotina</taxon>
        <taxon>Sordariomycetes</taxon>
        <taxon>Hypocreomycetidae</taxon>
        <taxon>Hypocreales</taxon>
        <taxon>Cordycipitaceae</taxon>
        <taxon>Beauveria</taxon>
    </lineage>
</organism>
<keyword evidence="1" id="KW-0732">Signal</keyword>
<evidence type="ECO:0000313" key="3">
    <source>
        <dbReference type="Proteomes" id="UP000237441"/>
    </source>
</evidence>
<protein>
    <submittedName>
        <fullName evidence="2">Uncharacterized protein</fullName>
    </submittedName>
</protein>
<proteinExistence type="predicted"/>
<feature type="chain" id="PRO_5015430794" evidence="1">
    <location>
        <begin position="17"/>
        <end position="84"/>
    </location>
</feature>